<evidence type="ECO:0000256" key="6">
    <source>
        <dbReference type="SAM" id="MobiDB-lite"/>
    </source>
</evidence>
<feature type="region of interest" description="Disordered" evidence="6">
    <location>
        <begin position="1"/>
        <end position="38"/>
    </location>
</feature>
<evidence type="ECO:0000256" key="5">
    <source>
        <dbReference type="ARBA" id="ARBA00023136"/>
    </source>
</evidence>
<keyword evidence="4 7" id="KW-1133">Transmembrane helix</keyword>
<protein>
    <submittedName>
        <fullName evidence="9">Type II secretion system F family protein</fullName>
    </submittedName>
</protein>
<keyword evidence="5 7" id="KW-0472">Membrane</keyword>
<feature type="domain" description="Type II secretion system protein GspF" evidence="8">
    <location>
        <begin position="49"/>
        <end position="161"/>
    </location>
</feature>
<dbReference type="Pfam" id="PF00482">
    <property type="entry name" value="T2SSF"/>
    <property type="match status" value="1"/>
</dbReference>
<keyword evidence="2" id="KW-1003">Cell membrane</keyword>
<evidence type="ECO:0000313" key="10">
    <source>
        <dbReference type="Proteomes" id="UP000777440"/>
    </source>
</evidence>
<dbReference type="PANTHER" id="PTHR35007">
    <property type="entry name" value="INTEGRAL MEMBRANE PROTEIN-RELATED"/>
    <property type="match status" value="1"/>
</dbReference>
<dbReference type="Gene3D" id="1.20.81.30">
    <property type="entry name" value="Type II secretion system (T2SS), domain F"/>
    <property type="match status" value="1"/>
</dbReference>
<reference evidence="9 10" key="1">
    <citation type="journal article" date="2021" name="MBio">
        <title>Poor Competitiveness of Bradyrhizobium in Pigeon Pea Root Colonization in Indian Soils.</title>
        <authorList>
            <person name="Chalasani D."/>
            <person name="Basu A."/>
            <person name="Pullabhotla S.V.S.R.N."/>
            <person name="Jorrin B."/>
            <person name="Neal A.L."/>
            <person name="Poole P.S."/>
            <person name="Podile A.R."/>
            <person name="Tkacz A."/>
        </authorList>
    </citation>
    <scope>NUCLEOTIDE SEQUENCE [LARGE SCALE GENOMIC DNA]</scope>
    <source>
        <strain evidence="9 10">HU12</strain>
    </source>
</reference>
<dbReference type="InterPro" id="IPR042094">
    <property type="entry name" value="T2SS_GspF_sf"/>
</dbReference>
<dbReference type="EMBL" id="JAEUAX010000011">
    <property type="protein sequence ID" value="MBW9111319.1"/>
    <property type="molecule type" value="Genomic_DNA"/>
</dbReference>
<name>A0ABS7I2F4_9MICO</name>
<evidence type="ECO:0000256" key="1">
    <source>
        <dbReference type="ARBA" id="ARBA00004651"/>
    </source>
</evidence>
<feature type="transmembrane region" description="Helical" evidence="7">
    <location>
        <begin position="151"/>
        <end position="168"/>
    </location>
</feature>
<comment type="caution">
    <text evidence="9">The sequence shown here is derived from an EMBL/GenBank/DDBJ whole genome shotgun (WGS) entry which is preliminary data.</text>
</comment>
<evidence type="ECO:0000313" key="9">
    <source>
        <dbReference type="EMBL" id="MBW9111319.1"/>
    </source>
</evidence>
<evidence type="ECO:0000256" key="3">
    <source>
        <dbReference type="ARBA" id="ARBA00022692"/>
    </source>
</evidence>
<evidence type="ECO:0000256" key="2">
    <source>
        <dbReference type="ARBA" id="ARBA00022475"/>
    </source>
</evidence>
<organism evidence="9 10">
    <name type="scientific">Microbacterium ureisolvens</name>
    <dbReference type="NCBI Taxonomy" id="2781186"/>
    <lineage>
        <taxon>Bacteria</taxon>
        <taxon>Bacillati</taxon>
        <taxon>Actinomycetota</taxon>
        <taxon>Actinomycetes</taxon>
        <taxon>Micrococcales</taxon>
        <taxon>Microbacteriaceae</taxon>
        <taxon>Microbacterium</taxon>
    </lineage>
</organism>
<evidence type="ECO:0000256" key="4">
    <source>
        <dbReference type="ARBA" id="ARBA00022989"/>
    </source>
</evidence>
<evidence type="ECO:0000259" key="8">
    <source>
        <dbReference type="Pfam" id="PF00482"/>
    </source>
</evidence>
<dbReference type="InterPro" id="IPR018076">
    <property type="entry name" value="T2SS_GspF_dom"/>
</dbReference>
<feature type="transmembrane region" description="Helical" evidence="7">
    <location>
        <begin position="316"/>
        <end position="338"/>
    </location>
</feature>
<feature type="transmembrane region" description="Helical" evidence="7">
    <location>
        <begin position="174"/>
        <end position="194"/>
    </location>
</feature>
<accession>A0ABS7I2F4</accession>
<feature type="compositionally biased region" description="Low complexity" evidence="6">
    <location>
        <begin position="16"/>
        <end position="25"/>
    </location>
</feature>
<dbReference type="RefSeq" id="WP_220340313.1">
    <property type="nucleotide sequence ID" value="NZ_JAEUAX010000011.1"/>
</dbReference>
<sequence>MGLSLTRGADAQGLLPRSPSWSRRPPSSRRRASVPSPASSADVAETVLRLAVLLQAGVAPARAWEHLARAGDPAAEHVASAIGRGQPLPEAIATAGSGAWREVAVASHVALVVGAPLAECLRGLAAALRDAQEAADDVRVALAEPAGTARLMGWLPLVAVGLGAALGFDTFGTLFASPLGLACLAGGAVLILAAQRWTKRLVRAAATSEEAPGLDAELIAIALSGGVSIDRARAVVQEARRRGTVDESAAWHAGSERETTDIDEQPGESDDVDAVLALSRTAGVPAVELLRASAAHARHRARVEARLRAARLSSRLLIPLGVCTLPAFLLLGVAPMLLSVMSTMSVSL</sequence>
<comment type="subcellular location">
    <subcellularLocation>
        <location evidence="1">Cell membrane</location>
        <topology evidence="1">Multi-pass membrane protein</topology>
    </subcellularLocation>
</comment>
<feature type="region of interest" description="Disordered" evidence="6">
    <location>
        <begin position="246"/>
        <end position="268"/>
    </location>
</feature>
<proteinExistence type="predicted"/>
<dbReference type="PANTHER" id="PTHR35007:SF4">
    <property type="entry name" value="CONSERVED TRANSMEMBRANE PROTEIN-RELATED"/>
    <property type="match status" value="1"/>
</dbReference>
<dbReference type="Proteomes" id="UP000777440">
    <property type="component" value="Unassembled WGS sequence"/>
</dbReference>
<keyword evidence="3 7" id="KW-0812">Transmembrane</keyword>
<gene>
    <name evidence="9" type="ORF">JNB61_16205</name>
</gene>
<evidence type="ECO:0000256" key="7">
    <source>
        <dbReference type="SAM" id="Phobius"/>
    </source>
</evidence>
<keyword evidence="10" id="KW-1185">Reference proteome</keyword>